<evidence type="ECO:0000313" key="7">
    <source>
        <dbReference type="Proteomes" id="UP001304300"/>
    </source>
</evidence>
<protein>
    <submittedName>
        <fullName evidence="6">TetR/AcrR family transcriptional regulator</fullName>
    </submittedName>
</protein>
<dbReference type="RefSeq" id="WP_317835534.1">
    <property type="nucleotide sequence ID" value="NZ_CP136920.1"/>
</dbReference>
<name>A0AAQ3LED2_9BACT</name>
<dbReference type="SUPFAM" id="SSF48498">
    <property type="entry name" value="Tetracyclin repressor-like, C-terminal domain"/>
    <property type="match status" value="1"/>
</dbReference>
<keyword evidence="1" id="KW-0805">Transcription regulation</keyword>
<sequence length="204" mass="23538">MGRQSDAKERLMRAMTDLIWERSYGSVTVDTICTKAEVKKGSFYHFFKSKADLMLATLDWAWEVEARPFFDEYFSPTLGGVERLRKVFEHAYRETVDTQKKYGRVLGCPYFNLGAEVSGVEPVVLNKIRYLLILYRRYFESAIRDAVAEGEVSNRDPERTARCLFSLYQGILTQSRIEDNPEIVRELSQHLDMVLGLEKATVAV</sequence>
<evidence type="ECO:0000259" key="5">
    <source>
        <dbReference type="PROSITE" id="PS50977"/>
    </source>
</evidence>
<accession>A0AAQ3LED2</accession>
<dbReference type="PROSITE" id="PS50977">
    <property type="entry name" value="HTH_TETR_2"/>
    <property type="match status" value="1"/>
</dbReference>
<organism evidence="6 7">
    <name type="scientific">Rubellicoccus peritrichatus</name>
    <dbReference type="NCBI Taxonomy" id="3080537"/>
    <lineage>
        <taxon>Bacteria</taxon>
        <taxon>Pseudomonadati</taxon>
        <taxon>Verrucomicrobiota</taxon>
        <taxon>Opitutia</taxon>
        <taxon>Puniceicoccales</taxon>
        <taxon>Cerasicoccaceae</taxon>
        <taxon>Rubellicoccus</taxon>
    </lineage>
</organism>
<dbReference type="KEGG" id="puo:RZN69_07830"/>
<dbReference type="InterPro" id="IPR036271">
    <property type="entry name" value="Tet_transcr_reg_TetR-rel_C_sf"/>
</dbReference>
<dbReference type="PANTHER" id="PTHR47506:SF6">
    <property type="entry name" value="HTH-TYPE TRANSCRIPTIONAL REPRESSOR NEMR"/>
    <property type="match status" value="1"/>
</dbReference>
<evidence type="ECO:0000256" key="1">
    <source>
        <dbReference type="ARBA" id="ARBA00023015"/>
    </source>
</evidence>
<keyword evidence="7" id="KW-1185">Reference proteome</keyword>
<feature type="domain" description="HTH tetR-type" evidence="5">
    <location>
        <begin position="5"/>
        <end position="65"/>
    </location>
</feature>
<evidence type="ECO:0000256" key="4">
    <source>
        <dbReference type="PROSITE-ProRule" id="PRU00335"/>
    </source>
</evidence>
<dbReference type="InterPro" id="IPR009057">
    <property type="entry name" value="Homeodomain-like_sf"/>
</dbReference>
<dbReference type="InterPro" id="IPR011075">
    <property type="entry name" value="TetR_C"/>
</dbReference>
<proteinExistence type="predicted"/>
<evidence type="ECO:0000256" key="2">
    <source>
        <dbReference type="ARBA" id="ARBA00023125"/>
    </source>
</evidence>
<dbReference type="AlphaFoldDB" id="A0AAQ3LED2"/>
<evidence type="ECO:0000256" key="3">
    <source>
        <dbReference type="ARBA" id="ARBA00023163"/>
    </source>
</evidence>
<dbReference type="PRINTS" id="PR00455">
    <property type="entry name" value="HTHTETR"/>
</dbReference>
<gene>
    <name evidence="6" type="ORF">RZN69_07830</name>
</gene>
<dbReference type="InterPro" id="IPR001647">
    <property type="entry name" value="HTH_TetR"/>
</dbReference>
<reference evidence="6 7" key="1">
    <citation type="submission" date="2023-10" db="EMBL/GenBank/DDBJ databases">
        <title>Rubellicoccus peritrichatus gen. nov., sp. nov., isolated from an algae of coral reef tank.</title>
        <authorList>
            <person name="Luo J."/>
        </authorList>
    </citation>
    <scope>NUCLEOTIDE SEQUENCE [LARGE SCALE GENOMIC DNA]</scope>
    <source>
        <strain evidence="6 7">CR14</strain>
    </source>
</reference>
<dbReference type="Pfam" id="PF16925">
    <property type="entry name" value="TetR_C_13"/>
    <property type="match status" value="1"/>
</dbReference>
<dbReference type="SUPFAM" id="SSF46689">
    <property type="entry name" value="Homeodomain-like"/>
    <property type="match status" value="1"/>
</dbReference>
<keyword evidence="3" id="KW-0804">Transcription</keyword>
<evidence type="ECO:0000313" key="6">
    <source>
        <dbReference type="EMBL" id="WOO42999.1"/>
    </source>
</evidence>
<keyword evidence="2 4" id="KW-0238">DNA-binding</keyword>
<feature type="DNA-binding region" description="H-T-H motif" evidence="4">
    <location>
        <begin position="28"/>
        <end position="47"/>
    </location>
</feature>
<dbReference type="PANTHER" id="PTHR47506">
    <property type="entry name" value="TRANSCRIPTIONAL REGULATORY PROTEIN"/>
    <property type="match status" value="1"/>
</dbReference>
<dbReference type="GO" id="GO:0003677">
    <property type="term" value="F:DNA binding"/>
    <property type="evidence" value="ECO:0007669"/>
    <property type="project" value="UniProtKB-UniRule"/>
</dbReference>
<dbReference type="Gene3D" id="1.10.357.10">
    <property type="entry name" value="Tetracycline Repressor, domain 2"/>
    <property type="match status" value="1"/>
</dbReference>
<dbReference type="Proteomes" id="UP001304300">
    <property type="component" value="Chromosome"/>
</dbReference>
<dbReference type="Pfam" id="PF00440">
    <property type="entry name" value="TetR_N"/>
    <property type="match status" value="1"/>
</dbReference>
<dbReference type="EMBL" id="CP136920">
    <property type="protein sequence ID" value="WOO42999.1"/>
    <property type="molecule type" value="Genomic_DNA"/>
</dbReference>